<dbReference type="EMBL" id="MN740602">
    <property type="protein sequence ID" value="QHS78680.1"/>
    <property type="molecule type" value="Genomic_DNA"/>
</dbReference>
<organism evidence="1">
    <name type="scientific">viral metagenome</name>
    <dbReference type="NCBI Taxonomy" id="1070528"/>
    <lineage>
        <taxon>unclassified sequences</taxon>
        <taxon>metagenomes</taxon>
        <taxon>organismal metagenomes</taxon>
    </lineage>
</organism>
<protein>
    <submittedName>
        <fullName evidence="1">Uncharacterized protein</fullName>
    </submittedName>
</protein>
<dbReference type="AlphaFoldDB" id="A0A6C0AGV9"/>
<reference evidence="1" key="1">
    <citation type="journal article" date="2020" name="Nature">
        <title>Giant virus diversity and host interactions through global metagenomics.</title>
        <authorList>
            <person name="Schulz F."/>
            <person name="Roux S."/>
            <person name="Paez-Espino D."/>
            <person name="Jungbluth S."/>
            <person name="Walsh D.A."/>
            <person name="Denef V.J."/>
            <person name="McMahon K.D."/>
            <person name="Konstantinidis K.T."/>
            <person name="Eloe-Fadrosh E.A."/>
            <person name="Kyrpides N.C."/>
            <person name="Woyke T."/>
        </authorList>
    </citation>
    <scope>NUCLEOTIDE SEQUENCE</scope>
    <source>
        <strain evidence="1">GVMAG-S-1024976-23</strain>
    </source>
</reference>
<evidence type="ECO:0000313" key="1">
    <source>
        <dbReference type="EMBL" id="QHS78680.1"/>
    </source>
</evidence>
<sequence length="240" mass="27506">MLNNVLEDTIGNFIDHTIYELYWNNSLFTSEEFDKIIKEIRDDGICADVITLKKRLFREILRNMIILSHCSTYSGSFRTLYIVPIYVLYNMYQKQVIFSSVDLLFNEKSQLSFLNSIISTTDFPSKYDSREELLYFAKECASLSKFVSEKNCNQHGHTIITGSDYANVTHTHVDSTGGNTTPSSNVSTYPSSIDKIIDSIQKLLESENEIDTDQSHELLSKIDYEMNNLNSNSTSYNDKA</sequence>
<accession>A0A6C0AGV9</accession>
<name>A0A6C0AGV9_9ZZZZ</name>
<proteinExistence type="predicted"/>